<feature type="transmembrane region" description="Helical" evidence="39">
    <location>
        <begin position="2326"/>
        <end position="2349"/>
    </location>
</feature>
<feature type="domain" description="Integrase catalytic" evidence="42">
    <location>
        <begin position="1188"/>
        <end position="1347"/>
    </location>
</feature>
<feature type="transmembrane region" description="Helical" evidence="39">
    <location>
        <begin position="1708"/>
        <end position="1734"/>
    </location>
</feature>
<dbReference type="SUPFAM" id="SSF56672">
    <property type="entry name" value="DNA/RNA polymerases"/>
    <property type="match status" value="1"/>
</dbReference>
<dbReference type="InterPro" id="IPR043128">
    <property type="entry name" value="Rev_trsase/Diguanyl_cyclase"/>
</dbReference>
<dbReference type="InterPro" id="IPR000477">
    <property type="entry name" value="RT_dom"/>
</dbReference>
<dbReference type="GO" id="GO:0003887">
    <property type="term" value="F:DNA-directed DNA polymerase activity"/>
    <property type="evidence" value="ECO:0007669"/>
    <property type="project" value="UniProtKB-KW"/>
</dbReference>
<keyword evidence="7" id="KW-1188">Viral release from host cell</keyword>
<reference evidence="43" key="2">
    <citation type="submission" date="2016-04" db="UniProtKB">
        <authorList>
            <consortium name="EnsemblMetazoa"/>
        </authorList>
    </citation>
    <scope>IDENTIFICATION</scope>
</reference>
<keyword evidence="26" id="KW-0917">Virion maturation</keyword>
<dbReference type="GO" id="GO:0006508">
    <property type="term" value="P:proteolysis"/>
    <property type="evidence" value="ECO:0007669"/>
    <property type="project" value="UniProtKB-KW"/>
</dbReference>
<dbReference type="CDD" id="cd00303">
    <property type="entry name" value="retropepsin_like"/>
    <property type="match status" value="1"/>
</dbReference>
<evidence type="ECO:0000256" key="39">
    <source>
        <dbReference type="SAM" id="Phobius"/>
    </source>
</evidence>
<evidence type="ECO:0000256" key="21">
    <source>
        <dbReference type="ARBA" id="ARBA00022842"/>
    </source>
</evidence>
<dbReference type="Gene3D" id="3.30.420.10">
    <property type="entry name" value="Ribonuclease H-like superfamily/Ribonuclease H"/>
    <property type="match status" value="1"/>
</dbReference>
<proteinExistence type="predicted"/>
<dbReference type="PANTHER" id="PTHR37984">
    <property type="entry name" value="PROTEIN CBG26694"/>
    <property type="match status" value="1"/>
</dbReference>
<evidence type="ECO:0000256" key="1">
    <source>
        <dbReference type="ARBA" id="ARBA00000077"/>
    </source>
</evidence>
<evidence type="ECO:0000256" key="20">
    <source>
        <dbReference type="ARBA" id="ARBA00022840"/>
    </source>
</evidence>
<evidence type="ECO:0000256" key="37">
    <source>
        <dbReference type="PROSITE-ProRule" id="PRU00047"/>
    </source>
</evidence>
<dbReference type="Gene3D" id="3.30.70.270">
    <property type="match status" value="2"/>
</dbReference>
<feature type="domain" description="Reverse transcriptase" evidence="41">
    <location>
        <begin position="646"/>
        <end position="825"/>
    </location>
</feature>
<dbReference type="Gene3D" id="3.10.10.10">
    <property type="entry name" value="HIV Type 1 Reverse Transcriptase, subunit A, domain 1"/>
    <property type="match status" value="1"/>
</dbReference>
<dbReference type="EnsemblMetazoa" id="tetur04g09679.1">
    <property type="protein sequence ID" value="tetur04g09679.1"/>
    <property type="gene ID" value="tetur04g09679"/>
</dbReference>
<keyword evidence="16" id="KW-0255">Endonuclease</keyword>
<evidence type="ECO:0000256" key="19">
    <source>
        <dbReference type="ARBA" id="ARBA00022833"/>
    </source>
</evidence>
<keyword evidence="23" id="KW-0229">DNA integration</keyword>
<dbReference type="GO" id="GO:0006310">
    <property type="term" value="P:DNA recombination"/>
    <property type="evidence" value="ECO:0007669"/>
    <property type="project" value="UniProtKB-KW"/>
</dbReference>
<dbReference type="GO" id="GO:0042575">
    <property type="term" value="C:DNA polymerase complex"/>
    <property type="evidence" value="ECO:0007669"/>
    <property type="project" value="UniProtKB-ARBA"/>
</dbReference>
<evidence type="ECO:0000256" key="8">
    <source>
        <dbReference type="ARBA" id="ARBA00022670"/>
    </source>
</evidence>
<accession>A0A158P4K2</accession>
<keyword evidence="13" id="KW-0547">Nucleotide-binding</keyword>
<dbReference type="InterPro" id="IPR001584">
    <property type="entry name" value="Integrase_cat-core"/>
</dbReference>
<dbReference type="Gene3D" id="2.40.70.10">
    <property type="entry name" value="Acid Proteases"/>
    <property type="match status" value="1"/>
</dbReference>
<comment type="function">
    <text evidence="32">Integrase (IN) targets the VLP to the nucleus, where a subparticle preintegration complex (PIC) containing at least integrase and the newly synthesized dsDNA copy of the retrotransposon must transit the nuclear membrane. Once in the nucleus, integrase performs the integration of the dsDNA into the host genome.</text>
</comment>
<comment type="function">
    <text evidence="33">Nucleocapsid protein p11 (NC) forms the nucleocore that coats the retro-elements dimeric RNA. Binds these RNAs through its zinc fingers. Promotes primer tRNA(i)-Met annealing to the multipartite primer-binding site (PBS), dimerization of Ty3 RNA and initiation of reverse transcription.</text>
</comment>
<evidence type="ECO:0000256" key="29">
    <source>
        <dbReference type="ARBA" id="ARBA00023242"/>
    </source>
</evidence>
<keyword evidence="12" id="KW-0479">Metal-binding</keyword>
<dbReference type="FunFam" id="3.30.70.270:FF:000026">
    <property type="entry name" value="Transposon Ty3-G Gag-Pol polyprotein"/>
    <property type="match status" value="1"/>
</dbReference>
<feature type="transmembrane region" description="Helical" evidence="39">
    <location>
        <begin position="1597"/>
        <end position="1621"/>
    </location>
</feature>
<dbReference type="GO" id="GO:0004523">
    <property type="term" value="F:RNA-DNA hybrid ribonuclease activity"/>
    <property type="evidence" value="ECO:0007669"/>
    <property type="project" value="UniProtKB-EC"/>
</dbReference>
<evidence type="ECO:0000256" key="16">
    <source>
        <dbReference type="ARBA" id="ARBA00022759"/>
    </source>
</evidence>
<dbReference type="EMBL" id="CAEY01001374">
    <property type="status" value="NOT_ANNOTATED_CDS"/>
    <property type="molecule type" value="Genomic_DNA"/>
</dbReference>
<comment type="function">
    <text evidence="2">The aspartyl protease (PR) mediates the proteolytic cleavages of the Gag and Gag-Pol polyproteins after assembly of the VLP.</text>
</comment>
<keyword evidence="39" id="KW-1133">Transmembrane helix</keyword>
<dbReference type="PANTHER" id="PTHR37984:SF5">
    <property type="entry name" value="PROTEIN NYNRIN-LIKE"/>
    <property type="match status" value="1"/>
</dbReference>
<keyword evidence="30" id="KW-0511">Multifunctional enzyme</keyword>
<feature type="region of interest" description="Disordered" evidence="38">
    <location>
        <begin position="148"/>
        <end position="280"/>
    </location>
</feature>
<evidence type="ECO:0000256" key="6">
    <source>
        <dbReference type="ARBA" id="ARBA00022490"/>
    </source>
</evidence>
<comment type="subcellular location">
    <subcellularLocation>
        <location evidence="4">Cytoplasm</location>
    </subcellularLocation>
    <subcellularLocation>
        <location evidence="3">Nucleus</location>
    </subcellularLocation>
</comment>
<keyword evidence="11" id="KW-0540">Nuclease</keyword>
<evidence type="ECO:0000256" key="5">
    <source>
        <dbReference type="ARBA" id="ARBA00012493"/>
    </source>
</evidence>
<keyword evidence="21" id="KW-0460">Magnesium</keyword>
<evidence type="ECO:0000256" key="13">
    <source>
        <dbReference type="ARBA" id="ARBA00022741"/>
    </source>
</evidence>
<evidence type="ECO:0000256" key="7">
    <source>
        <dbReference type="ARBA" id="ARBA00022612"/>
    </source>
</evidence>
<evidence type="ECO:0000256" key="34">
    <source>
        <dbReference type="ARBA" id="ARBA00055383"/>
    </source>
</evidence>
<evidence type="ECO:0000259" key="42">
    <source>
        <dbReference type="PROSITE" id="PS50994"/>
    </source>
</evidence>
<dbReference type="GO" id="GO:0005524">
    <property type="term" value="F:ATP binding"/>
    <property type="evidence" value="ECO:0007669"/>
    <property type="project" value="UniProtKB-KW"/>
</dbReference>
<evidence type="ECO:0000256" key="12">
    <source>
        <dbReference type="ARBA" id="ARBA00022723"/>
    </source>
</evidence>
<keyword evidence="17 37" id="KW-0863">Zinc-finger</keyword>
<dbReference type="FunFam" id="3.10.10.10:FF:000007">
    <property type="entry name" value="Retrovirus-related Pol polyprotein from transposon 17.6-like Protein"/>
    <property type="match status" value="1"/>
</dbReference>
<evidence type="ECO:0000259" key="41">
    <source>
        <dbReference type="PROSITE" id="PS50878"/>
    </source>
</evidence>
<evidence type="ECO:0000256" key="14">
    <source>
        <dbReference type="ARBA" id="ARBA00022750"/>
    </source>
</evidence>
<evidence type="ECO:0000256" key="31">
    <source>
        <dbReference type="ARBA" id="ARBA00025590"/>
    </source>
</evidence>
<evidence type="ECO:0000256" key="22">
    <source>
        <dbReference type="ARBA" id="ARBA00022884"/>
    </source>
</evidence>
<dbReference type="InterPro" id="IPR043502">
    <property type="entry name" value="DNA/RNA_pol_sf"/>
</dbReference>
<keyword evidence="6" id="KW-0963">Cytoplasm</keyword>
<dbReference type="FunFam" id="3.30.420.10:FF:000032">
    <property type="entry name" value="Retrovirus-related Pol polyprotein from transposon 297-like Protein"/>
    <property type="match status" value="1"/>
</dbReference>
<organism evidence="43 44">
    <name type="scientific">Tetranychus urticae</name>
    <name type="common">Two-spotted spider mite</name>
    <dbReference type="NCBI Taxonomy" id="32264"/>
    <lineage>
        <taxon>Eukaryota</taxon>
        <taxon>Metazoa</taxon>
        <taxon>Ecdysozoa</taxon>
        <taxon>Arthropoda</taxon>
        <taxon>Chelicerata</taxon>
        <taxon>Arachnida</taxon>
        <taxon>Acari</taxon>
        <taxon>Acariformes</taxon>
        <taxon>Trombidiformes</taxon>
        <taxon>Prostigmata</taxon>
        <taxon>Eleutherengona</taxon>
        <taxon>Raphignathae</taxon>
        <taxon>Tetranychoidea</taxon>
        <taxon>Tetranychidae</taxon>
        <taxon>Tetranychus</taxon>
    </lineage>
</organism>
<protein>
    <recommendedName>
        <fullName evidence="5">RNA-directed DNA polymerase</fullName>
        <ecNumber evidence="5">2.7.7.49</ecNumber>
    </recommendedName>
    <alternativeName>
        <fullName evidence="36">Gag3-Pol3</fullName>
    </alternativeName>
</protein>
<dbReference type="GO" id="GO:0004190">
    <property type="term" value="F:aspartic-type endopeptidase activity"/>
    <property type="evidence" value="ECO:0007669"/>
    <property type="project" value="UniProtKB-KW"/>
</dbReference>
<dbReference type="InterPro" id="IPR036397">
    <property type="entry name" value="RNaseH_sf"/>
</dbReference>
<comment type="function">
    <text evidence="34">Capsid protein (CA) is the structural component of the virus-like particle (VLP), forming the shell that encapsulates the genomic RNA-nucleocapsid complex.</text>
</comment>
<evidence type="ECO:0000256" key="32">
    <source>
        <dbReference type="ARBA" id="ARBA00025615"/>
    </source>
</evidence>
<evidence type="ECO:0000256" key="25">
    <source>
        <dbReference type="ARBA" id="ARBA00022932"/>
    </source>
</evidence>
<keyword evidence="18" id="KW-0378">Hydrolase</keyword>
<evidence type="ECO:0000256" key="2">
    <source>
        <dbReference type="ARBA" id="ARBA00002180"/>
    </source>
</evidence>
<dbReference type="Pfam" id="PF17917">
    <property type="entry name" value="RT_RNaseH"/>
    <property type="match status" value="1"/>
</dbReference>
<dbReference type="PROSITE" id="PS50994">
    <property type="entry name" value="INTEGRASE"/>
    <property type="match status" value="1"/>
</dbReference>
<dbReference type="GO" id="GO:0003723">
    <property type="term" value="F:RNA binding"/>
    <property type="evidence" value="ECO:0007669"/>
    <property type="project" value="UniProtKB-KW"/>
</dbReference>
<dbReference type="InterPro" id="IPR001878">
    <property type="entry name" value="Znf_CCHC"/>
</dbReference>
<keyword evidence="15" id="KW-0688">Ribosomal frameshifting</keyword>
<keyword evidence="39" id="KW-0472">Membrane</keyword>
<dbReference type="SUPFAM" id="SSF53098">
    <property type="entry name" value="Ribonuclease H-like"/>
    <property type="match status" value="1"/>
</dbReference>
<dbReference type="InterPro" id="IPR041588">
    <property type="entry name" value="Integrase_H2C2"/>
</dbReference>
<dbReference type="PROSITE" id="PS50878">
    <property type="entry name" value="RT_POL"/>
    <property type="match status" value="1"/>
</dbReference>
<evidence type="ECO:0000256" key="9">
    <source>
        <dbReference type="ARBA" id="ARBA00022679"/>
    </source>
</evidence>
<evidence type="ECO:0000313" key="43">
    <source>
        <dbReference type="EnsemblMetazoa" id="tetur04g09679.1"/>
    </source>
</evidence>
<dbReference type="Proteomes" id="UP000015104">
    <property type="component" value="Unassembled WGS sequence"/>
</dbReference>
<keyword evidence="9" id="KW-0808">Transferase</keyword>
<keyword evidence="44" id="KW-1185">Reference proteome</keyword>
<keyword evidence="19" id="KW-0862">Zinc</keyword>
<feature type="compositionally biased region" description="Low complexity" evidence="38">
    <location>
        <begin position="270"/>
        <end position="280"/>
    </location>
</feature>
<dbReference type="CDD" id="cd01647">
    <property type="entry name" value="RT_LTR"/>
    <property type="match status" value="1"/>
</dbReference>
<feature type="compositionally biased region" description="Low complexity" evidence="38">
    <location>
        <begin position="154"/>
        <end position="173"/>
    </location>
</feature>
<evidence type="ECO:0000256" key="30">
    <source>
        <dbReference type="ARBA" id="ARBA00023268"/>
    </source>
</evidence>
<evidence type="ECO:0000256" key="15">
    <source>
        <dbReference type="ARBA" id="ARBA00022758"/>
    </source>
</evidence>
<keyword evidence="28" id="KW-0233">DNA recombination</keyword>
<dbReference type="CDD" id="cd09274">
    <property type="entry name" value="RNase_HI_RT_Ty3"/>
    <property type="match status" value="1"/>
</dbReference>
<comment type="catalytic activity">
    <reaction evidence="1">
        <text>Endonucleolytic cleavage to 5'-phosphomonoester.</text>
        <dbReference type="EC" id="3.1.26.4"/>
    </reaction>
</comment>
<dbReference type="Pfam" id="PF17921">
    <property type="entry name" value="Integrase_H2C2"/>
    <property type="match status" value="1"/>
</dbReference>
<evidence type="ECO:0000256" key="28">
    <source>
        <dbReference type="ARBA" id="ARBA00023172"/>
    </source>
</evidence>
<feature type="compositionally biased region" description="Polar residues" evidence="38">
    <location>
        <begin position="1530"/>
        <end position="1547"/>
    </location>
</feature>
<feature type="compositionally biased region" description="Polar residues" evidence="38">
    <location>
        <begin position="174"/>
        <end position="185"/>
    </location>
</feature>
<keyword evidence="22" id="KW-0694">RNA-binding</keyword>
<dbReference type="FunFam" id="3.10.20.370:FF:000001">
    <property type="entry name" value="Retrovirus-related Pol polyprotein from transposon 17.6-like protein"/>
    <property type="match status" value="1"/>
</dbReference>
<evidence type="ECO:0000256" key="3">
    <source>
        <dbReference type="ARBA" id="ARBA00004123"/>
    </source>
</evidence>
<evidence type="ECO:0000256" key="33">
    <source>
        <dbReference type="ARBA" id="ARBA00055265"/>
    </source>
</evidence>
<keyword evidence="29" id="KW-0539">Nucleus</keyword>
<keyword evidence="25" id="KW-0239">DNA-directed DNA polymerase</keyword>
<evidence type="ECO:0000256" key="35">
    <source>
        <dbReference type="ARBA" id="ARBA00063849"/>
    </source>
</evidence>
<dbReference type="GO" id="GO:0075523">
    <property type="term" value="P:viral translational frameshifting"/>
    <property type="evidence" value="ECO:0007669"/>
    <property type="project" value="UniProtKB-KW"/>
</dbReference>
<comment type="function">
    <text evidence="31">Reverse transcriptase/ribonuclease H (RT) is a multifunctional enzyme that catalyzes the conversion of the retro-elements RNA genome into dsDNA within the VLP. The enzyme displays a DNA polymerase activity that can copy either DNA or RNA templates, and a ribonuclease H (RNase H) activity that cleaves the RNA strand of RNA-DNA heteroduplexes during plus-strand synthesis and hydrolyzes RNA primers. The conversion leads to a linear dsDNA copy of the retrotransposon that includes long terminal repeats (LTRs) at both ends.</text>
</comment>
<dbReference type="GO" id="GO:0005737">
    <property type="term" value="C:cytoplasm"/>
    <property type="evidence" value="ECO:0007669"/>
    <property type="project" value="UniProtKB-SubCell"/>
</dbReference>
<evidence type="ECO:0000256" key="23">
    <source>
        <dbReference type="ARBA" id="ARBA00022908"/>
    </source>
</evidence>
<dbReference type="InterPro" id="IPR036875">
    <property type="entry name" value="Znf_CCHC_sf"/>
</dbReference>
<evidence type="ECO:0000259" key="40">
    <source>
        <dbReference type="PROSITE" id="PS50158"/>
    </source>
</evidence>
<dbReference type="Gene3D" id="1.10.340.70">
    <property type="match status" value="1"/>
</dbReference>
<keyword evidence="39" id="KW-0812">Transmembrane</keyword>
<keyword evidence="8" id="KW-0645">Protease</keyword>
<evidence type="ECO:0000256" key="36">
    <source>
        <dbReference type="ARBA" id="ARBA00082890"/>
    </source>
</evidence>
<feature type="domain" description="CCHC-type" evidence="40">
    <location>
        <begin position="131"/>
        <end position="146"/>
    </location>
</feature>
<evidence type="ECO:0000256" key="26">
    <source>
        <dbReference type="ARBA" id="ARBA00023113"/>
    </source>
</evidence>
<dbReference type="GO" id="GO:0015074">
    <property type="term" value="P:DNA integration"/>
    <property type="evidence" value="ECO:0007669"/>
    <property type="project" value="UniProtKB-KW"/>
</dbReference>
<dbReference type="InterPro" id="IPR041373">
    <property type="entry name" value="RT_RNaseH"/>
</dbReference>
<dbReference type="SMART" id="SM00343">
    <property type="entry name" value="ZnF_C2HC"/>
    <property type="match status" value="1"/>
</dbReference>
<dbReference type="PROSITE" id="PS50158">
    <property type="entry name" value="ZF_CCHC"/>
    <property type="match status" value="1"/>
</dbReference>
<keyword evidence="20" id="KW-0067">ATP-binding</keyword>
<evidence type="ECO:0000313" key="44">
    <source>
        <dbReference type="Proteomes" id="UP000015104"/>
    </source>
</evidence>
<evidence type="ECO:0000256" key="10">
    <source>
        <dbReference type="ARBA" id="ARBA00022695"/>
    </source>
</evidence>
<dbReference type="GO" id="GO:0003964">
    <property type="term" value="F:RNA-directed DNA polymerase activity"/>
    <property type="evidence" value="ECO:0007669"/>
    <property type="project" value="UniProtKB-KW"/>
</dbReference>
<sequence>MPDSATSSDIPDQLSESPLERLCVLTPEELKAMRSAFPVLRPPKLTPFDGQISAQLSMLLSLQLLPNFGKLQKNLEKGNQSSSSDDELSKLKEMVNELYDGHRNRTRYREPRVYQTAMLQNTRTLDNRPVCYYCNKTGHVQINCRKKQYDERMNQPNRQNYNPPRNYPRPNYNGQSYHRSDNTYGQRYHRSDNTYGPPYHRSDSYAVQPYHRSDNHSNQTYPRSDNPYHSAPNRPNPVYSRTYLNQMPNSRLNPETNLPSNTQPKHTFNPQPTQPQHQPQILSDQATNPQVHCLSPDKNYIITTAWVNDQKVECFIDTGSAFSIIRISVLKNPQTIQRYEGPMIKSATGHFLEILGKTRCLIKVTGVAQSIWTNLIVASDNFSYPLLLGNNYNRMADIQLDWQNMTIRPQTNQMETDKSDSFSIDQSEFTQVNQFGFHYDNGEGLVPLDFSIIDGDENQRCLTLTFDSHKTVNIVSLNEQSNPPKLINRQCNQPFYYCNMMSPTIDYCIGSDSLERDMREREMRESEIYDTHWSDINENELISPLGSDINFIPSNDEKETKVPDLGVEASIETLELSHLENEQAIKIKNMLKKFLPTLAFNKDNLGHCTLFYHSIDTEGHAAIRSHPYPRSEIERKEINKQIEEMMKIGVIRPSASPWASPIVLVNKPDGSKRLCVDLRKVNAITKKDVYPLPNIDIILSSLRGCSYFTAIDLNSGYWQISVNPDDCKKTAFVTQDGLYEFVRMPFGLTNAPATFQRTMDVVLAGLKYNQCLVYLDDVVIFAQSFDELLTRTENVLQALQNAGLTIKVSKCHWAVREMLFLGHVVNAQGIRTDPRKIEDVKNFPAPKDITGIRSFMGMAGYYRKFIPKFSEIAEPLTRLTRKIVSFNWTDEQDRAFNKIKELLLQDPVLVHFNPSDPIEVHCDASGIGVGAVLMHRIEKEEKPVWYLSRLLHHAELRYSTTEKECLAIVFALEKLRPFISGLHFTVYTDHRALCWLKTKAKLPDRLLKWAIQLEQYSFDIVYRTGKSNVVADYLSRNPVRPMGQFMEPLDKYSINLLTIDQSIARKQRSDPTFNKIICALESPEDFPNIECTQFVLKDMILYKLIEREIGPALALCVPKKLIEEIIASCHDDPIAGHLGFYKTINKIKSRYWWPDLQIDVKTYVETCRDCQGKKAETKAAAGLLCPITIGGPFEMIGMDLLGPFPLSEKGNKNIIVATDYLTRWAECKALPNGSTQEVAKFFAESIVCRYGAPKKVLTDRGKCFDSQFMETVYKLFASKHTRTTAYHPATNGLTERFNKTLATMLSMYVNSSHSDWDNCLPYVCFAYNTSLQSSTRFSPFFLLHGYEATLPSAVNDTITLGCDNAIEYAELVSTLLEVKRKIAQTNIEDSQTANKARYDSKHRPVIYEPGDRVLVYTPRRKVGRSEKLLHFFYGPYTVLKRCGLNSYQVKGDKISDRPDIVHVNSEPELEWDELPIQTTHGSDIIDRRSDIANHRSDIVNHRSDIANHRSDIVNHRSDVIDHRSDIANHGSDTVNSRSDNKRNLSPLTTHHSDSETSESEETVYYRFPSPQNTPPNSPEPELQPRRSQRQRRAPNKLTYLLSHSLFLLLICQITNIQTAFIKANPVIWRPATTPIISGDIEVDIGTKYYEPCAGLSQALIEHNMQPDFLNSWCRSAFEISFLKQISQMCKDVTTEADSKMQVRDKRFLVLESAMIIIGVVSVLSLGIGAVSLAVSSKTRTEVNSLKLDLEKQASIIQNLTTNQRLFEKMLDTIDQQVRVLQVEVAKQNKILARMRNTIPTTSFTIASMVSNLQTTLTQLRDINRAWAKNKLDPAIFDLLNLTLPCGGQCPVEAVYSMNCYHNPMAQKLRFVLKFRKIDTESKLMVADPFTLLDYNETTGELCKLHYTGPKYVIYRKGVKCTIPVNSYNSVETDTLVVVPDTSSCNLVESNNTLLNWQGHTCEIRHSIQENELLQIKPINDINIIYCPGLTMKAYDRDVKCPEYPFQLNSQEKFTIGKFHYETDKSAIKTNLRFIPEASEKINFQLMPDLHMFDADELLDSLKDKYNNLKGQLRPIDLNDWTPRPFGLTLNLLSMLLLFIIIFMCIYAIKIRKRMIISPREQPCPEEVPLESTSGWNKRDAVTTTNERPMKGDLNKFLVLSVLLTLPVPGLFLPLNESNIEIIQISYRNPCQEFSILEMRNNCHKLLNETFLRPLSSVCSLKPEFQILNQETFPSINNRRRRSTTDEIKLVAIQTKLIIIKEKVIRFLSAWDSGEISTAMLNEIGLKNITRDEIGLHLRLKPLFCDIDTQCQQLTIGFVKIENFAVYYTWLTSLSILIIICLIILTKCIWSDRKSESVKLRNITNRRERIPSFPPPPRLWFA</sequence>
<dbReference type="SUPFAM" id="SSF57756">
    <property type="entry name" value="Retrovirus zinc finger-like domains"/>
    <property type="match status" value="1"/>
</dbReference>
<evidence type="ECO:0000256" key="24">
    <source>
        <dbReference type="ARBA" id="ARBA00022918"/>
    </source>
</evidence>
<keyword evidence="27" id="KW-0238">DNA-binding</keyword>
<dbReference type="GO" id="GO:0008270">
    <property type="term" value="F:zinc ion binding"/>
    <property type="evidence" value="ECO:0007669"/>
    <property type="project" value="UniProtKB-KW"/>
</dbReference>
<evidence type="ECO:0000256" key="11">
    <source>
        <dbReference type="ARBA" id="ARBA00022722"/>
    </source>
</evidence>
<keyword evidence="10" id="KW-0548">Nucleotidyltransferase</keyword>
<evidence type="ECO:0000256" key="27">
    <source>
        <dbReference type="ARBA" id="ARBA00023125"/>
    </source>
</evidence>
<dbReference type="EC" id="2.7.7.49" evidence="5"/>
<keyword evidence="24" id="KW-0695">RNA-directed DNA polymerase</keyword>
<evidence type="ECO:0000256" key="18">
    <source>
        <dbReference type="ARBA" id="ARBA00022801"/>
    </source>
</evidence>
<comment type="subunit">
    <text evidence="35">The protease is a homodimer, whose active site consists of two apposed aspartic acid residues.</text>
</comment>
<feature type="region of interest" description="Disordered" evidence="38">
    <location>
        <begin position="1522"/>
        <end position="1593"/>
    </location>
</feature>
<dbReference type="GO" id="GO:0005634">
    <property type="term" value="C:nucleus"/>
    <property type="evidence" value="ECO:0007669"/>
    <property type="project" value="UniProtKB-SubCell"/>
</dbReference>
<dbReference type="GO" id="GO:0003677">
    <property type="term" value="F:DNA binding"/>
    <property type="evidence" value="ECO:0007669"/>
    <property type="project" value="UniProtKB-KW"/>
</dbReference>
<evidence type="ECO:0000256" key="4">
    <source>
        <dbReference type="ARBA" id="ARBA00004496"/>
    </source>
</evidence>
<dbReference type="STRING" id="32264.A0A158P4K2"/>
<feature type="transmembrane region" description="Helical" evidence="39">
    <location>
        <begin position="2085"/>
        <end position="2108"/>
    </location>
</feature>
<reference evidence="44" key="1">
    <citation type="submission" date="2011-08" db="EMBL/GenBank/DDBJ databases">
        <authorList>
            <person name="Rombauts S."/>
        </authorList>
    </citation>
    <scope>NUCLEOTIDE SEQUENCE</scope>
    <source>
        <strain evidence="44">London</strain>
    </source>
</reference>
<dbReference type="Pfam" id="PF00078">
    <property type="entry name" value="RVT_1"/>
    <property type="match status" value="1"/>
</dbReference>
<evidence type="ECO:0000256" key="38">
    <source>
        <dbReference type="SAM" id="MobiDB-lite"/>
    </source>
</evidence>
<feature type="compositionally biased region" description="Polar residues" evidence="38">
    <location>
        <begin position="242"/>
        <end position="269"/>
    </location>
</feature>
<name>A0A158P4K2_TETUR</name>
<keyword evidence="14" id="KW-0064">Aspartyl protease</keyword>
<dbReference type="InterPro" id="IPR050951">
    <property type="entry name" value="Retrovirus_Pol_polyprotein"/>
</dbReference>
<dbReference type="FunFam" id="1.10.340.70:FF:000001">
    <property type="entry name" value="Retrovirus-related Pol polyprotein from transposon gypsy-like Protein"/>
    <property type="match status" value="1"/>
</dbReference>
<dbReference type="InterPro" id="IPR021109">
    <property type="entry name" value="Peptidase_aspartic_dom_sf"/>
</dbReference>
<evidence type="ECO:0000256" key="17">
    <source>
        <dbReference type="ARBA" id="ARBA00022771"/>
    </source>
</evidence>
<dbReference type="InterPro" id="IPR012337">
    <property type="entry name" value="RNaseH-like_sf"/>
</dbReference>
<dbReference type="SUPFAM" id="SSF50630">
    <property type="entry name" value="Acid proteases"/>
    <property type="match status" value="1"/>
</dbReference>